<evidence type="ECO:0000313" key="3">
    <source>
        <dbReference type="Proteomes" id="UP000199569"/>
    </source>
</evidence>
<proteinExistence type="predicted"/>
<evidence type="ECO:0000313" key="2">
    <source>
        <dbReference type="EMBL" id="SCZ13383.1"/>
    </source>
</evidence>
<sequence>MNLGNILEGLMRGQGDPRRQGSFGGQQPQGGLGGILGGAGGFGSQIPGGMGGLAAGSLLSLILGSRAGRSAGGSLMKAGGLAVLASVAFKAYQDWQAKQAPGAGSPASLPSQPPAGSGFSLEEEKDKEGNELGIALVQAMISAAKSDGHLDGQESIRIQEQIQQLNLDNEDKGFLLDLMAKPADAAAIARLPKTKEQAAELYVASRVAIGEADTPEEKAYLDRLVALMDLPQDLVAHLDSQVRAVRTAVATS</sequence>
<keyword evidence="3" id="KW-1185">Reference proteome</keyword>
<dbReference type="CDD" id="cd07178">
    <property type="entry name" value="terB_like_YebE"/>
    <property type="match status" value="1"/>
</dbReference>
<dbReference type="SUPFAM" id="SSF158682">
    <property type="entry name" value="TerB-like"/>
    <property type="match status" value="1"/>
</dbReference>
<name>A0A1G5LKE4_9HYPH</name>
<dbReference type="AlphaFoldDB" id="A0A1G5LKE4"/>
<protein>
    <submittedName>
        <fullName evidence="2">Uncharacterized membrane protein YebE, DUF533 family</fullName>
    </submittedName>
</protein>
<dbReference type="Gene3D" id="1.10.3680.10">
    <property type="entry name" value="TerB-like"/>
    <property type="match status" value="1"/>
</dbReference>
<dbReference type="EMBL" id="FMVJ01000021">
    <property type="protein sequence ID" value="SCZ13383.1"/>
    <property type="molecule type" value="Genomic_DNA"/>
</dbReference>
<dbReference type="InterPro" id="IPR029024">
    <property type="entry name" value="TerB-like"/>
</dbReference>
<accession>A0A1G5LKE4</accession>
<reference evidence="2 3" key="1">
    <citation type="submission" date="2016-10" db="EMBL/GenBank/DDBJ databases">
        <authorList>
            <person name="de Groot N.N."/>
        </authorList>
    </citation>
    <scope>NUCLEOTIDE SEQUENCE [LARGE SCALE GENOMIC DNA]</scope>
    <source>
        <strain evidence="2 3">CGMCC 1.7666</strain>
    </source>
</reference>
<dbReference type="InterPro" id="IPR007486">
    <property type="entry name" value="YebE"/>
</dbReference>
<gene>
    <name evidence="2" type="ORF">SAMN02927923_04440</name>
</gene>
<organism evidence="2 3">
    <name type="scientific">Microvirga guangxiensis</name>
    <dbReference type="NCBI Taxonomy" id="549386"/>
    <lineage>
        <taxon>Bacteria</taxon>
        <taxon>Pseudomonadati</taxon>
        <taxon>Pseudomonadota</taxon>
        <taxon>Alphaproteobacteria</taxon>
        <taxon>Hyphomicrobiales</taxon>
        <taxon>Methylobacteriaceae</taxon>
        <taxon>Microvirga</taxon>
    </lineage>
</organism>
<dbReference type="Proteomes" id="UP000199569">
    <property type="component" value="Unassembled WGS sequence"/>
</dbReference>
<feature type="region of interest" description="Disordered" evidence="1">
    <location>
        <begin position="11"/>
        <end position="30"/>
    </location>
</feature>
<dbReference type="Pfam" id="PF04391">
    <property type="entry name" value="DUF533"/>
    <property type="match status" value="1"/>
</dbReference>
<dbReference type="STRING" id="549386.SAMN02927923_04440"/>
<evidence type="ECO:0000256" key="1">
    <source>
        <dbReference type="SAM" id="MobiDB-lite"/>
    </source>
</evidence>
<dbReference type="OrthoDB" id="5459344at2"/>
<feature type="region of interest" description="Disordered" evidence="1">
    <location>
        <begin position="99"/>
        <end position="124"/>
    </location>
</feature>
<dbReference type="RefSeq" id="WP_091139621.1">
    <property type="nucleotide sequence ID" value="NZ_FMVJ01000021.1"/>
</dbReference>